<accession>A0ABT7MBT8</accession>
<dbReference type="RefSeq" id="WP_286054082.1">
    <property type="nucleotide sequence ID" value="NZ_JASVWF010000003.1"/>
</dbReference>
<evidence type="ECO:0000313" key="7">
    <source>
        <dbReference type="EMBL" id="MDL5157634.1"/>
    </source>
</evidence>
<dbReference type="PANTHER" id="PTHR30213">
    <property type="entry name" value="INNER MEMBRANE PROTEIN YHJD"/>
    <property type="match status" value="1"/>
</dbReference>
<protein>
    <submittedName>
        <fullName evidence="7">YihY/virulence factor BrkB family protein</fullName>
    </submittedName>
</protein>
<evidence type="ECO:0000313" key="8">
    <source>
        <dbReference type="Proteomes" id="UP001231924"/>
    </source>
</evidence>
<comment type="subcellular location">
    <subcellularLocation>
        <location evidence="1">Cell membrane</location>
        <topology evidence="1">Multi-pass membrane protein</topology>
    </subcellularLocation>
</comment>
<feature type="transmembrane region" description="Helical" evidence="6">
    <location>
        <begin position="218"/>
        <end position="238"/>
    </location>
</feature>
<dbReference type="InterPro" id="IPR017039">
    <property type="entry name" value="Virul_fac_BrkB"/>
</dbReference>
<keyword evidence="4 6" id="KW-1133">Transmembrane helix</keyword>
<keyword evidence="3 6" id="KW-0812">Transmembrane</keyword>
<proteinExistence type="predicted"/>
<feature type="transmembrane region" description="Helical" evidence="6">
    <location>
        <begin position="250"/>
        <end position="273"/>
    </location>
</feature>
<reference evidence="7 8" key="1">
    <citation type="submission" date="2023-06" db="EMBL/GenBank/DDBJ databases">
        <title>Actinomycetospora Odt1-22.</title>
        <authorList>
            <person name="Supong K."/>
        </authorList>
    </citation>
    <scope>NUCLEOTIDE SEQUENCE [LARGE SCALE GENOMIC DNA]</scope>
    <source>
        <strain evidence="7 8">Odt1-22</strain>
    </source>
</reference>
<feature type="transmembrane region" description="Helical" evidence="6">
    <location>
        <begin position="131"/>
        <end position="151"/>
    </location>
</feature>
<feature type="transmembrane region" description="Helical" evidence="6">
    <location>
        <begin position="171"/>
        <end position="198"/>
    </location>
</feature>
<dbReference type="Pfam" id="PF03631">
    <property type="entry name" value="Virul_fac_BrkB"/>
    <property type="match status" value="1"/>
</dbReference>
<evidence type="ECO:0000256" key="4">
    <source>
        <dbReference type="ARBA" id="ARBA00022989"/>
    </source>
</evidence>
<name>A0ABT7MBT8_9PSEU</name>
<keyword evidence="2" id="KW-1003">Cell membrane</keyword>
<dbReference type="PIRSF" id="PIRSF035875">
    <property type="entry name" value="RNase_BN"/>
    <property type="match status" value="1"/>
</dbReference>
<dbReference type="EMBL" id="JASVWF010000003">
    <property type="protein sequence ID" value="MDL5157634.1"/>
    <property type="molecule type" value="Genomic_DNA"/>
</dbReference>
<evidence type="ECO:0000256" key="3">
    <source>
        <dbReference type="ARBA" id="ARBA00022692"/>
    </source>
</evidence>
<sequence length="341" mass="35421">MSSVRAVPETTDMHGEDLSADDAWHTTRRVGLVMLLRTSFLRFRYGDGFSHARAFALQLALATVPLIIAGSGLATAIGAESVAQVVARTVVAVSPGAGDQLLADVVARGAEGPAVENSEDDDGPGENLGELAVAFGLVTAFVAMTSAFAQLERGANRVYGVERDRPALRKYSRAALLTLTAGTALGLGLILIIAGGPFGDAIEEVYRWGDVAETVWDVVRWPVGLAALVVAVTTLFRFAPRRHQPGLSWLGLGAGLTVAVWLVASAVIGLYVSVSGEFSATYGPLAGIMVLLLWAFVTGVALLAGLAVSAQLEAVRAGVTDPLLLDADDDGVPDERAVSGS</sequence>
<evidence type="ECO:0000256" key="6">
    <source>
        <dbReference type="SAM" id="Phobius"/>
    </source>
</evidence>
<gene>
    <name evidence="7" type="ORF">QRT03_16840</name>
</gene>
<evidence type="ECO:0000256" key="2">
    <source>
        <dbReference type="ARBA" id="ARBA00022475"/>
    </source>
</evidence>
<evidence type="ECO:0000256" key="5">
    <source>
        <dbReference type="ARBA" id="ARBA00023136"/>
    </source>
</evidence>
<evidence type="ECO:0000256" key="1">
    <source>
        <dbReference type="ARBA" id="ARBA00004651"/>
    </source>
</evidence>
<keyword evidence="5 6" id="KW-0472">Membrane</keyword>
<dbReference type="PANTHER" id="PTHR30213:SF0">
    <property type="entry name" value="UPF0761 MEMBRANE PROTEIN YIHY"/>
    <property type="match status" value="1"/>
</dbReference>
<comment type="caution">
    <text evidence="7">The sequence shown here is derived from an EMBL/GenBank/DDBJ whole genome shotgun (WGS) entry which is preliminary data.</text>
</comment>
<dbReference type="Proteomes" id="UP001231924">
    <property type="component" value="Unassembled WGS sequence"/>
</dbReference>
<keyword evidence="8" id="KW-1185">Reference proteome</keyword>
<feature type="transmembrane region" description="Helical" evidence="6">
    <location>
        <begin position="285"/>
        <end position="308"/>
    </location>
</feature>
<feature type="transmembrane region" description="Helical" evidence="6">
    <location>
        <begin position="54"/>
        <end position="77"/>
    </location>
</feature>
<organism evidence="7 8">
    <name type="scientific">Actinomycetospora termitidis</name>
    <dbReference type="NCBI Taxonomy" id="3053470"/>
    <lineage>
        <taxon>Bacteria</taxon>
        <taxon>Bacillati</taxon>
        <taxon>Actinomycetota</taxon>
        <taxon>Actinomycetes</taxon>
        <taxon>Pseudonocardiales</taxon>
        <taxon>Pseudonocardiaceae</taxon>
        <taxon>Actinomycetospora</taxon>
    </lineage>
</organism>